<dbReference type="InterPro" id="IPR020103">
    <property type="entry name" value="PsdUridine_synth_cat_dom_sf"/>
</dbReference>
<organism evidence="8 9">
    <name type="scientific">Sutcliffiella tianshenii</name>
    <dbReference type="NCBI Taxonomy" id="1463404"/>
    <lineage>
        <taxon>Bacteria</taxon>
        <taxon>Bacillati</taxon>
        <taxon>Bacillota</taxon>
        <taxon>Bacilli</taxon>
        <taxon>Bacillales</taxon>
        <taxon>Bacillaceae</taxon>
        <taxon>Sutcliffiella</taxon>
    </lineage>
</organism>
<dbReference type="CDD" id="cd02573">
    <property type="entry name" value="PseudoU_synth_EcTruB"/>
    <property type="match status" value="1"/>
</dbReference>
<evidence type="ECO:0000313" key="9">
    <source>
        <dbReference type="Proteomes" id="UP000737402"/>
    </source>
</evidence>
<proteinExistence type="inferred from homology"/>
<evidence type="ECO:0000259" key="6">
    <source>
        <dbReference type="Pfam" id="PF01509"/>
    </source>
</evidence>
<accession>A0ABS2NWI9</accession>
<evidence type="ECO:0000256" key="3">
    <source>
        <dbReference type="ARBA" id="ARBA00022694"/>
    </source>
</evidence>
<reference evidence="8 9" key="1">
    <citation type="submission" date="2021-01" db="EMBL/GenBank/DDBJ databases">
        <title>Genomic Encyclopedia of Type Strains, Phase IV (KMG-IV): sequencing the most valuable type-strain genomes for metagenomic binning, comparative biology and taxonomic classification.</title>
        <authorList>
            <person name="Goeker M."/>
        </authorList>
    </citation>
    <scope>NUCLEOTIDE SEQUENCE [LARGE SCALE GENOMIC DNA]</scope>
    <source>
        <strain evidence="8 9">DSM 25879</strain>
    </source>
</reference>
<comment type="function">
    <text evidence="5">Responsible for synthesis of pseudouridine from uracil-55 in the psi GC loop of transfer RNAs.</text>
</comment>
<dbReference type="Pfam" id="PF16198">
    <property type="entry name" value="TruB_C_2"/>
    <property type="match status" value="1"/>
</dbReference>
<feature type="domain" description="tRNA pseudouridylate synthase B C-terminal" evidence="7">
    <location>
        <begin position="178"/>
        <end position="236"/>
    </location>
</feature>
<dbReference type="EMBL" id="JAFBED010000002">
    <property type="protein sequence ID" value="MBM7619031.1"/>
    <property type="molecule type" value="Genomic_DNA"/>
</dbReference>
<dbReference type="NCBIfam" id="TIGR00431">
    <property type="entry name" value="TruB"/>
    <property type="match status" value="1"/>
</dbReference>
<dbReference type="InterPro" id="IPR032819">
    <property type="entry name" value="TruB_C"/>
</dbReference>
<evidence type="ECO:0000256" key="5">
    <source>
        <dbReference type="HAMAP-Rule" id="MF_01080"/>
    </source>
</evidence>
<dbReference type="EC" id="5.4.99.25" evidence="5"/>
<dbReference type="Proteomes" id="UP000737402">
    <property type="component" value="Unassembled WGS sequence"/>
</dbReference>
<comment type="caution">
    <text evidence="8">The sequence shown here is derived from an EMBL/GenBank/DDBJ whole genome shotgun (WGS) entry which is preliminary data.</text>
</comment>
<gene>
    <name evidence="5" type="primary">truB</name>
    <name evidence="8" type="ORF">JOC95_000880</name>
</gene>
<dbReference type="HAMAP" id="MF_01080">
    <property type="entry name" value="TruB_bact"/>
    <property type="match status" value="1"/>
</dbReference>
<keyword evidence="3 5" id="KW-0819">tRNA processing</keyword>
<evidence type="ECO:0000256" key="1">
    <source>
        <dbReference type="ARBA" id="ARBA00000385"/>
    </source>
</evidence>
<evidence type="ECO:0000313" key="8">
    <source>
        <dbReference type="EMBL" id="MBM7619031.1"/>
    </source>
</evidence>
<comment type="catalytic activity">
    <reaction evidence="1 5">
        <text>uridine(55) in tRNA = pseudouridine(55) in tRNA</text>
        <dbReference type="Rhea" id="RHEA:42532"/>
        <dbReference type="Rhea" id="RHEA-COMP:10101"/>
        <dbReference type="Rhea" id="RHEA-COMP:10102"/>
        <dbReference type="ChEBI" id="CHEBI:65314"/>
        <dbReference type="ChEBI" id="CHEBI:65315"/>
        <dbReference type="EC" id="5.4.99.25"/>
    </reaction>
</comment>
<keyword evidence="4 5" id="KW-0413">Isomerase</keyword>
<keyword evidence="9" id="KW-1185">Reference proteome</keyword>
<dbReference type="PANTHER" id="PTHR13767:SF2">
    <property type="entry name" value="PSEUDOURIDYLATE SYNTHASE TRUB1"/>
    <property type="match status" value="1"/>
</dbReference>
<comment type="similarity">
    <text evidence="2 5">Belongs to the pseudouridine synthase TruB family. Type 1 subfamily.</text>
</comment>
<evidence type="ECO:0000256" key="4">
    <source>
        <dbReference type="ARBA" id="ARBA00023235"/>
    </source>
</evidence>
<dbReference type="InterPro" id="IPR002501">
    <property type="entry name" value="PsdUridine_synth_N"/>
</dbReference>
<feature type="domain" description="Pseudouridine synthase II N-terminal" evidence="6">
    <location>
        <begin position="23"/>
        <end position="177"/>
    </location>
</feature>
<dbReference type="GO" id="GO:0160148">
    <property type="term" value="F:tRNA pseudouridine(55) synthase activity"/>
    <property type="evidence" value="ECO:0007669"/>
    <property type="project" value="UniProtKB-EC"/>
</dbReference>
<dbReference type="PANTHER" id="PTHR13767">
    <property type="entry name" value="TRNA-PSEUDOURIDINE SYNTHASE"/>
    <property type="match status" value="1"/>
</dbReference>
<dbReference type="Gene3D" id="3.30.2350.10">
    <property type="entry name" value="Pseudouridine synthase"/>
    <property type="match status" value="1"/>
</dbReference>
<name>A0ABS2NWI9_9BACI</name>
<evidence type="ECO:0000256" key="2">
    <source>
        <dbReference type="ARBA" id="ARBA00005642"/>
    </source>
</evidence>
<dbReference type="InterPro" id="IPR014780">
    <property type="entry name" value="tRNA_psdUridine_synth_TruB"/>
</dbReference>
<dbReference type="Pfam" id="PF01509">
    <property type="entry name" value="TruB_N"/>
    <property type="match status" value="1"/>
</dbReference>
<dbReference type="SUPFAM" id="SSF55120">
    <property type="entry name" value="Pseudouridine synthase"/>
    <property type="match status" value="1"/>
</dbReference>
<feature type="active site" description="Nucleophile" evidence="5">
    <location>
        <position position="38"/>
    </location>
</feature>
<sequence>MDGILVLNKPKGITSHDCVFKVRKILKTKKVGHTGTLDPEVTGVLPICIGKATKLVEFLTVEQKSYIGEVTLGFSTTTEDQTGETVEEKEVGEPISKIEIERVLQQLTGEIEQTPPMFSAVKINGKKLYEYAREGKVIDRPSRKITIYDLFLTSDIKHENGTLKFSFEVSCSKGTYVRTLAVQIGELLGYPAHMSQLIRVASGNFKIDQAITLDELEELMTDGNVDSKLVPMEKALNSLPKLTISDTVAEKVQNGAVLPIPEDLEWDAEYFSIFHDDSCLAIYMKHPSKPGMMKPKKVFHGQDSDF</sequence>
<evidence type="ECO:0000259" key="7">
    <source>
        <dbReference type="Pfam" id="PF16198"/>
    </source>
</evidence>
<protein>
    <recommendedName>
        <fullName evidence="5">tRNA pseudouridine synthase B</fullName>
        <ecNumber evidence="5">5.4.99.25</ecNumber>
    </recommendedName>
    <alternativeName>
        <fullName evidence="5">tRNA pseudouridine(55) synthase</fullName>
        <shortName evidence="5">Psi55 synthase</shortName>
    </alternativeName>
    <alternativeName>
        <fullName evidence="5">tRNA pseudouridylate synthase</fullName>
    </alternativeName>
    <alternativeName>
        <fullName evidence="5">tRNA-uridine isomerase</fullName>
    </alternativeName>
</protein>